<dbReference type="FunFam" id="3.10.20.90:FF:000095">
    <property type="entry name" value="Ubiquilin 4"/>
    <property type="match status" value="1"/>
</dbReference>
<feature type="region of interest" description="Disordered" evidence="1">
    <location>
        <begin position="425"/>
        <end position="454"/>
    </location>
</feature>
<dbReference type="PANTHER" id="PTHR10677">
    <property type="entry name" value="UBIQUILIN"/>
    <property type="match status" value="1"/>
</dbReference>
<feature type="region of interest" description="Disordered" evidence="1">
    <location>
        <begin position="474"/>
        <end position="501"/>
    </location>
</feature>
<dbReference type="Gene3D" id="3.10.20.90">
    <property type="entry name" value="Phosphatidylinositol 3-kinase Catalytic Subunit, Chain A, domain 1"/>
    <property type="match status" value="1"/>
</dbReference>
<dbReference type="PROSITE" id="PS50053">
    <property type="entry name" value="UBIQUITIN_2"/>
    <property type="match status" value="1"/>
</dbReference>
<evidence type="ECO:0000313" key="4">
    <source>
        <dbReference type="Proteomes" id="UP000694423"/>
    </source>
</evidence>
<dbReference type="InterPro" id="IPR000626">
    <property type="entry name" value="Ubiquitin-like_dom"/>
</dbReference>
<reference evidence="3" key="2">
    <citation type="submission" date="2025-09" db="UniProtKB">
        <authorList>
            <consortium name="Ensembl"/>
        </authorList>
    </citation>
    <scope>IDENTIFICATION</scope>
</reference>
<protein>
    <recommendedName>
        <fullName evidence="2">Ubiquitin-like domain-containing protein</fullName>
    </recommendedName>
</protein>
<dbReference type="Pfam" id="PF23195">
    <property type="entry name" value="UBQLN1"/>
    <property type="match status" value="1"/>
</dbReference>
<dbReference type="Ensembl" id="ENSDNVT00000000525.1">
    <property type="protein sequence ID" value="ENSDNVP00000000418.1"/>
    <property type="gene ID" value="ENSDNVG00000000286.1"/>
</dbReference>
<dbReference type="PANTHER" id="PTHR10677:SF9">
    <property type="entry name" value="UBIQUILIN-LIKE PROTEIN"/>
    <property type="match status" value="1"/>
</dbReference>
<accession>A0A8C4IW56</accession>
<dbReference type="Pfam" id="PF00240">
    <property type="entry name" value="ubiquitin"/>
    <property type="match status" value="1"/>
</dbReference>
<organism evidence="3 4">
    <name type="scientific">Dromaius novaehollandiae</name>
    <name type="common">Emu</name>
    <dbReference type="NCBI Taxonomy" id="8790"/>
    <lineage>
        <taxon>Eukaryota</taxon>
        <taxon>Metazoa</taxon>
        <taxon>Chordata</taxon>
        <taxon>Craniata</taxon>
        <taxon>Vertebrata</taxon>
        <taxon>Euteleostomi</taxon>
        <taxon>Archelosauria</taxon>
        <taxon>Archosauria</taxon>
        <taxon>Dinosauria</taxon>
        <taxon>Saurischia</taxon>
        <taxon>Theropoda</taxon>
        <taxon>Coelurosauria</taxon>
        <taxon>Aves</taxon>
        <taxon>Palaeognathae</taxon>
        <taxon>Casuariiformes</taxon>
        <taxon>Dromaiidae</taxon>
        <taxon>Dromaius</taxon>
    </lineage>
</organism>
<feature type="compositionally biased region" description="Low complexity" evidence="1">
    <location>
        <begin position="118"/>
        <end position="137"/>
    </location>
</feature>
<dbReference type="AlphaFoldDB" id="A0A8C4IW56"/>
<dbReference type="InterPro" id="IPR029071">
    <property type="entry name" value="Ubiquitin-like_domsf"/>
</dbReference>
<dbReference type="GO" id="GO:0006511">
    <property type="term" value="P:ubiquitin-dependent protein catabolic process"/>
    <property type="evidence" value="ECO:0007669"/>
    <property type="project" value="TreeGrafter"/>
</dbReference>
<reference evidence="3" key="1">
    <citation type="submission" date="2025-08" db="UniProtKB">
        <authorList>
            <consortium name="Ensembl"/>
        </authorList>
    </citation>
    <scope>IDENTIFICATION</scope>
</reference>
<evidence type="ECO:0000259" key="2">
    <source>
        <dbReference type="PROSITE" id="PS50053"/>
    </source>
</evidence>
<dbReference type="GO" id="GO:0005829">
    <property type="term" value="C:cytosol"/>
    <property type="evidence" value="ECO:0007669"/>
    <property type="project" value="TreeGrafter"/>
</dbReference>
<dbReference type="SUPFAM" id="SSF54236">
    <property type="entry name" value="Ubiquitin-like"/>
    <property type="match status" value="1"/>
</dbReference>
<keyword evidence="4" id="KW-1185">Reference proteome</keyword>
<evidence type="ECO:0000256" key="1">
    <source>
        <dbReference type="SAM" id="MobiDB-lite"/>
    </source>
</evidence>
<proteinExistence type="predicted"/>
<dbReference type="GO" id="GO:0031593">
    <property type="term" value="F:polyubiquitin modification-dependent protein binding"/>
    <property type="evidence" value="ECO:0007669"/>
    <property type="project" value="TreeGrafter"/>
</dbReference>
<feature type="region of interest" description="Disordered" evidence="1">
    <location>
        <begin position="237"/>
        <end position="269"/>
    </location>
</feature>
<feature type="domain" description="Ubiquitin-like" evidence="2">
    <location>
        <begin position="37"/>
        <end position="111"/>
    </location>
</feature>
<feature type="compositionally biased region" description="Low complexity" evidence="1">
    <location>
        <begin position="257"/>
        <end position="267"/>
    </location>
</feature>
<dbReference type="Proteomes" id="UP000694423">
    <property type="component" value="Unplaced"/>
</dbReference>
<feature type="compositionally biased region" description="Polar residues" evidence="1">
    <location>
        <begin position="487"/>
        <end position="501"/>
    </location>
</feature>
<name>A0A8C4IW56_DRONO</name>
<dbReference type="SMART" id="SM00213">
    <property type="entry name" value="UBQ"/>
    <property type="match status" value="1"/>
</dbReference>
<evidence type="ECO:0000313" key="3">
    <source>
        <dbReference type="Ensembl" id="ENSDNVP00000000418.1"/>
    </source>
</evidence>
<feature type="region of interest" description="Disordered" evidence="1">
    <location>
        <begin position="115"/>
        <end position="142"/>
    </location>
</feature>
<dbReference type="InterPro" id="IPR015496">
    <property type="entry name" value="Ubiquilin"/>
</dbReference>
<sequence length="501" mass="54294">PHGPGKSPSYTSAEESRSRAEDLTAKSSVIAANPCIIQFTVKTPKVKKEFVVPENITIKLFKGVVSKHFDCQTSQLVLVFFGRILKDQDTLRQLGIHDGVTVYLVIRKPRRSQEELFPAGSPPASACSSPVPPRASSTSNSTFVLAERSPSNSNMSAQSTEQETQLRCMPTSVVMAQALESLVAQSMLSNPDLMRQLIMANPQMQQLAQQIPEISHILNNTNQFGNNSFASLVRNRSLERTGRRSHPSCNDTRDHSGSPSPSQSATSVCTGSISADLDHSVTSSTTHLLGQSSLSPSFGSGVGAETPNRGGVQSMLHQVTESLQLIVNLCAFYTKWMTLLLLQRSQLAAPPVPSTEVTQQHQDVMQRVPDFFQQIQSPEMLAAMSNPKAMQACLQIEQGLQILAVEAPVLIPWFAFRLRSLGNAGNSANAASNSSGSAGPGTNPEPWQAPEIKFQEEPEQFKLIGFSNSEGSVRVVTATRETDRQQQKGGSIQSAHRSNVS</sequence>
<feature type="compositionally biased region" description="Low complexity" evidence="1">
    <location>
        <begin position="425"/>
        <end position="442"/>
    </location>
</feature>